<feature type="compositionally biased region" description="Basic and acidic residues" evidence="1">
    <location>
        <begin position="98"/>
        <end position="108"/>
    </location>
</feature>
<dbReference type="Proteomes" id="UP000765509">
    <property type="component" value="Unassembled WGS sequence"/>
</dbReference>
<dbReference type="AlphaFoldDB" id="A0A9Q3BAC3"/>
<proteinExistence type="predicted"/>
<keyword evidence="3" id="KW-1185">Reference proteome</keyword>
<accession>A0A9Q3BAC3</accession>
<reference evidence="2" key="1">
    <citation type="submission" date="2021-03" db="EMBL/GenBank/DDBJ databases">
        <title>Draft genome sequence of rust myrtle Austropuccinia psidii MF-1, a brazilian biotype.</title>
        <authorList>
            <person name="Quecine M.C."/>
            <person name="Pachon D.M.R."/>
            <person name="Bonatelli M.L."/>
            <person name="Correr F.H."/>
            <person name="Franceschini L.M."/>
            <person name="Leite T.F."/>
            <person name="Margarido G.R.A."/>
            <person name="Almeida C.A."/>
            <person name="Ferrarezi J.A."/>
            <person name="Labate C.A."/>
        </authorList>
    </citation>
    <scope>NUCLEOTIDE SEQUENCE</scope>
    <source>
        <strain evidence="2">MF-1</strain>
    </source>
</reference>
<feature type="region of interest" description="Disordered" evidence="1">
    <location>
        <begin position="171"/>
        <end position="200"/>
    </location>
</feature>
<sequence length="555" mass="64117">MFGFFPRWSRTLVDSRCSYQYWFTALTLWLFLDVLKASLQKFTALTTPQLNQEAPTFFSGLSSNGCFASSLEKPVEEPHKSLGSSASPPDLHPPKITNDIEKHFDPTGHGRVICSKRPRFDLNNEFIDLDDSGQTHFQSSSSDSGTAQSLPTYQTQPLFDLNIASSDFKEANREPFRDSPKISQFSHKQRKKSNQGQTLEDETRALTDDEHTGSTPSCHSRSFSHTLLGSSIENKIKSEICSKKQSLDILGIENPKYEEFFPAVQNFFYQLFGKIPDENPEFKATFDKQWKLMSEQRVLRGIPEKIVKEYDSIFDYDNFVSEHGSIRLLTCKPRLRAEFHATVVAGNSLFRQLNLATAELVLLNELNTKWRAQEEKLIRIRETPTSYPYQRLLELVDYSNKAVLTKISQLNQLYLISPFGGKDISNVQRQAFGFLDGLWRNVDLFHSGSDFMGKLGQSMFKTTEQRGGKYKIYNLFSWKIFLFFFHTEFGRFETHHSFKNALNDILYQELFYHVDFKGDIELFPKHQFRLKGCILESLQARKTKTRKRDKKKGNI</sequence>
<dbReference type="EMBL" id="AVOT02000196">
    <property type="protein sequence ID" value="MBW0461644.1"/>
    <property type="molecule type" value="Genomic_DNA"/>
</dbReference>
<evidence type="ECO:0000256" key="1">
    <source>
        <dbReference type="SAM" id="MobiDB-lite"/>
    </source>
</evidence>
<protein>
    <submittedName>
        <fullName evidence="2">Uncharacterized protein</fullName>
    </submittedName>
</protein>
<gene>
    <name evidence="2" type="ORF">O181_001359</name>
</gene>
<feature type="region of interest" description="Disordered" evidence="1">
    <location>
        <begin position="77"/>
        <end position="108"/>
    </location>
</feature>
<name>A0A9Q3BAC3_9BASI</name>
<comment type="caution">
    <text evidence="2">The sequence shown here is derived from an EMBL/GenBank/DDBJ whole genome shotgun (WGS) entry which is preliminary data.</text>
</comment>
<evidence type="ECO:0000313" key="2">
    <source>
        <dbReference type="EMBL" id="MBW0461644.1"/>
    </source>
</evidence>
<feature type="compositionally biased region" description="Basic and acidic residues" evidence="1">
    <location>
        <begin position="171"/>
        <end position="180"/>
    </location>
</feature>
<organism evidence="2 3">
    <name type="scientific">Austropuccinia psidii MF-1</name>
    <dbReference type="NCBI Taxonomy" id="1389203"/>
    <lineage>
        <taxon>Eukaryota</taxon>
        <taxon>Fungi</taxon>
        <taxon>Dikarya</taxon>
        <taxon>Basidiomycota</taxon>
        <taxon>Pucciniomycotina</taxon>
        <taxon>Pucciniomycetes</taxon>
        <taxon>Pucciniales</taxon>
        <taxon>Sphaerophragmiaceae</taxon>
        <taxon>Austropuccinia</taxon>
    </lineage>
</organism>
<evidence type="ECO:0000313" key="3">
    <source>
        <dbReference type="Proteomes" id="UP000765509"/>
    </source>
</evidence>
<feature type="region of interest" description="Disordered" evidence="1">
    <location>
        <begin position="131"/>
        <end position="151"/>
    </location>
</feature>